<dbReference type="Proteomes" id="UP000029665">
    <property type="component" value="Unassembled WGS sequence"/>
</dbReference>
<protein>
    <submittedName>
        <fullName evidence="1">Uncharacterized protein</fullName>
    </submittedName>
</protein>
<comment type="caution">
    <text evidence="1">The sequence shown here is derived from an EMBL/GenBank/DDBJ whole genome shotgun (WGS) entry which is preliminary data.</text>
</comment>
<dbReference type="HOGENOM" id="CLU_811682_0_0_1"/>
<organism evidence="1 2">
    <name type="scientific">Pycnoporus cinnabarinus</name>
    <name type="common">Cinnabar-red polypore</name>
    <name type="synonym">Trametes cinnabarina</name>
    <dbReference type="NCBI Taxonomy" id="5643"/>
    <lineage>
        <taxon>Eukaryota</taxon>
        <taxon>Fungi</taxon>
        <taxon>Dikarya</taxon>
        <taxon>Basidiomycota</taxon>
        <taxon>Agaricomycotina</taxon>
        <taxon>Agaricomycetes</taxon>
        <taxon>Polyporales</taxon>
        <taxon>Polyporaceae</taxon>
        <taxon>Trametes</taxon>
    </lineage>
</organism>
<keyword evidence="2" id="KW-1185">Reference proteome</keyword>
<dbReference type="OrthoDB" id="7722975at2759"/>
<evidence type="ECO:0000313" key="2">
    <source>
        <dbReference type="Proteomes" id="UP000029665"/>
    </source>
</evidence>
<proteinExistence type="predicted"/>
<name>A0A060SVW6_PYCCI</name>
<sequence>MAALEDMEALASQLAKELSEASPDGKPNEQTAMLLQRIGDEVKWSYALSETKGGKALLLAMRAYGTAVCRAGDKAHTAAYMRVANPIQEQIQADHIRTVAQRWSVLAKGGAAEEVDVPSSTADNAVPEEKPREVLSYSAWNERTKKWIAALNDAKNAPVVEVGPDGTFVGGDLGTSKGDEDEFEAEVSGAKPGVWLMSLESADQQAADEAADDEDDLNRPKLLRFVWTGEGQVDYDALPSRADVRVPPPSEPDAEWETVGSFSVDSGMVCLFSKAALDALLATGPPEEREAMLESFIDDDHEGHVFVPSGMLISGNDGAYDIWGRYDGEGNLVELKVQESYF</sequence>
<dbReference type="AlphaFoldDB" id="A0A060SVW6"/>
<dbReference type="EMBL" id="CCBP010000363">
    <property type="protein sequence ID" value="CDO76324.1"/>
    <property type="molecule type" value="Genomic_DNA"/>
</dbReference>
<accession>A0A060SVW6</accession>
<evidence type="ECO:0000313" key="1">
    <source>
        <dbReference type="EMBL" id="CDO76324.1"/>
    </source>
</evidence>
<gene>
    <name evidence="1" type="ORF">BN946_scf184414.g6</name>
</gene>
<reference evidence="1" key="1">
    <citation type="submission" date="2014-01" db="EMBL/GenBank/DDBJ databases">
        <title>The genome of the white-rot fungus Pycnoporus cinnabarinus: a basidiomycete model with a versatile arsenal for lignocellulosic biomass breakdown.</title>
        <authorList>
            <person name="Levasseur A."/>
            <person name="Lomascolo A."/>
            <person name="Ruiz-Duenas F.J."/>
            <person name="Uzan E."/>
            <person name="Piumi F."/>
            <person name="Kues U."/>
            <person name="Ram A.F.J."/>
            <person name="Murat C."/>
            <person name="Haon M."/>
            <person name="Benoit I."/>
            <person name="Arfi Y."/>
            <person name="Chevret D."/>
            <person name="Drula E."/>
            <person name="Kwon M.J."/>
            <person name="Gouret P."/>
            <person name="Lesage-Meessen L."/>
            <person name="Lombard V."/>
            <person name="Mariette J."/>
            <person name="Noirot C."/>
            <person name="Park J."/>
            <person name="Patyshakuliyeva A."/>
            <person name="Wieneger R.A.B."/>
            <person name="Wosten H.A.B."/>
            <person name="Martin F."/>
            <person name="Coutinho P.M."/>
            <person name="de Vries R."/>
            <person name="Martinez A.T."/>
            <person name="Klopp C."/>
            <person name="Pontarotti P."/>
            <person name="Henrissat B."/>
            <person name="Record E."/>
        </authorList>
    </citation>
    <scope>NUCLEOTIDE SEQUENCE [LARGE SCALE GENOMIC DNA]</scope>
    <source>
        <strain evidence="1">BRFM137</strain>
    </source>
</reference>